<feature type="chain" id="PRO_5046576237" description="Plastid lipid-associated protein/fibrillin conserved domain-containing protein" evidence="1">
    <location>
        <begin position="17"/>
        <end position="331"/>
    </location>
</feature>
<protein>
    <recommendedName>
        <fullName evidence="4">Plastid lipid-associated protein/fibrillin conserved domain-containing protein</fullName>
    </recommendedName>
</protein>
<dbReference type="Proteomes" id="UP001363151">
    <property type="component" value="Unassembled WGS sequence"/>
</dbReference>
<dbReference type="EMBL" id="JBBJCI010000085">
    <property type="protein sequence ID" value="KAK7248890.1"/>
    <property type="molecule type" value="Genomic_DNA"/>
</dbReference>
<comment type="caution">
    <text evidence="2">The sequence shown here is derived from an EMBL/GenBank/DDBJ whole genome shotgun (WGS) entry which is preliminary data.</text>
</comment>
<proteinExistence type="predicted"/>
<keyword evidence="1" id="KW-0732">Signal</keyword>
<evidence type="ECO:0000313" key="2">
    <source>
        <dbReference type="EMBL" id="KAK7248890.1"/>
    </source>
</evidence>
<sequence>MARGFTLALCIGNAIAFLPRTHLSAPTLLRSADADDYPSDATAPVEAALIDAAEAAPPMSPDALKVALFGLGAATSRGESATADEKDELKTLATMLEGHRDDGAGAPTARAKGTWELCASTTQLFRSSPFFMAGRAVCAEGEEAKRYNWFCDMHRAALAISTIDRVRQVVSDDKVTSEFEVDVGAVPFLSDYTPFSYSGGLPVTIRGAIVSTADITRTDATEHELFMDTVRIKGSNIPGLRALLDGPVALDSRALSSTLEGIDALNYAPPKPVFRTTFCDDTIRVSRDQDDNVFVYRKVSSSTEPRAFDDAPSDLNVGSLVAGFVDSFSWI</sequence>
<organism evidence="2 3">
    <name type="scientific">Aureococcus anophagefferens</name>
    <name type="common">Harmful bloom alga</name>
    <dbReference type="NCBI Taxonomy" id="44056"/>
    <lineage>
        <taxon>Eukaryota</taxon>
        <taxon>Sar</taxon>
        <taxon>Stramenopiles</taxon>
        <taxon>Ochrophyta</taxon>
        <taxon>Pelagophyceae</taxon>
        <taxon>Pelagomonadales</taxon>
        <taxon>Pelagomonadaceae</taxon>
        <taxon>Aureococcus</taxon>
    </lineage>
</organism>
<keyword evidence="3" id="KW-1185">Reference proteome</keyword>
<evidence type="ECO:0000256" key="1">
    <source>
        <dbReference type="SAM" id="SignalP"/>
    </source>
</evidence>
<name>A0ABR1G6V0_AURAN</name>
<evidence type="ECO:0008006" key="4">
    <source>
        <dbReference type="Google" id="ProtNLM"/>
    </source>
</evidence>
<evidence type="ECO:0000313" key="3">
    <source>
        <dbReference type="Proteomes" id="UP001363151"/>
    </source>
</evidence>
<accession>A0ABR1G6V0</accession>
<gene>
    <name evidence="2" type="ORF">SO694_00042255</name>
</gene>
<feature type="signal peptide" evidence="1">
    <location>
        <begin position="1"/>
        <end position="16"/>
    </location>
</feature>
<reference evidence="2 3" key="1">
    <citation type="submission" date="2024-03" db="EMBL/GenBank/DDBJ databases">
        <title>Aureococcus anophagefferens CCMP1851 and Kratosvirus quantuckense: Draft genome of a second virus-susceptible host strain in the model system.</title>
        <authorList>
            <person name="Chase E."/>
            <person name="Truchon A.R."/>
            <person name="Schepens W."/>
            <person name="Wilhelm S.W."/>
        </authorList>
    </citation>
    <scope>NUCLEOTIDE SEQUENCE [LARGE SCALE GENOMIC DNA]</scope>
    <source>
        <strain evidence="2 3">CCMP1851</strain>
    </source>
</reference>